<evidence type="ECO:0000313" key="4">
    <source>
        <dbReference type="Proteomes" id="UP000655523"/>
    </source>
</evidence>
<reference evidence="3 4" key="1">
    <citation type="submission" date="2019-11" db="EMBL/GenBank/DDBJ databases">
        <title>Metabolism of dissolved organic matter in forest soils.</title>
        <authorList>
            <person name="Cyle K.T."/>
            <person name="Wilhelm R.C."/>
            <person name="Martinez C.E."/>
        </authorList>
    </citation>
    <scope>NUCLEOTIDE SEQUENCE [LARGE SCALE GENOMIC DNA]</scope>
    <source>
        <strain evidence="3 4">5N</strain>
    </source>
</reference>
<evidence type="ECO:0000256" key="1">
    <source>
        <dbReference type="SAM" id="MobiDB-lite"/>
    </source>
</evidence>
<feature type="transmembrane region" description="Helical" evidence="2">
    <location>
        <begin position="152"/>
        <end position="173"/>
    </location>
</feature>
<feature type="transmembrane region" description="Helical" evidence="2">
    <location>
        <begin position="27"/>
        <end position="46"/>
    </location>
</feature>
<feature type="region of interest" description="Disordered" evidence="1">
    <location>
        <begin position="602"/>
        <end position="633"/>
    </location>
</feature>
<dbReference type="AlphaFoldDB" id="A0A972SI92"/>
<dbReference type="Proteomes" id="UP000655523">
    <property type="component" value="Unassembled WGS sequence"/>
</dbReference>
<accession>A0A972SI92</accession>
<feature type="transmembrane region" description="Helical" evidence="2">
    <location>
        <begin position="58"/>
        <end position="84"/>
    </location>
</feature>
<feature type="compositionally biased region" description="Pro residues" evidence="1">
    <location>
        <begin position="609"/>
        <end position="621"/>
    </location>
</feature>
<proteinExistence type="predicted"/>
<keyword evidence="2" id="KW-0472">Membrane</keyword>
<dbReference type="RefSeq" id="WP_172165214.1">
    <property type="nucleotide sequence ID" value="NZ_WOEZ01000071.1"/>
</dbReference>
<keyword evidence="2" id="KW-1133">Transmembrane helix</keyword>
<dbReference type="EMBL" id="WOEZ01000071">
    <property type="protein sequence ID" value="NPT55722.1"/>
    <property type="molecule type" value="Genomic_DNA"/>
</dbReference>
<keyword evidence="4" id="KW-1185">Reference proteome</keyword>
<feature type="transmembrane region" description="Helical" evidence="2">
    <location>
        <begin position="221"/>
        <end position="240"/>
    </location>
</feature>
<gene>
    <name evidence="3" type="ORF">GNZ13_14205</name>
</gene>
<evidence type="ECO:0000256" key="2">
    <source>
        <dbReference type="SAM" id="Phobius"/>
    </source>
</evidence>
<feature type="transmembrane region" description="Helical" evidence="2">
    <location>
        <begin position="120"/>
        <end position="140"/>
    </location>
</feature>
<organism evidence="3 4">
    <name type="scientific">Paraburkholderia elongata</name>
    <dbReference type="NCBI Taxonomy" id="2675747"/>
    <lineage>
        <taxon>Bacteria</taxon>
        <taxon>Pseudomonadati</taxon>
        <taxon>Pseudomonadota</taxon>
        <taxon>Betaproteobacteria</taxon>
        <taxon>Burkholderiales</taxon>
        <taxon>Burkholderiaceae</taxon>
        <taxon>Paraburkholderia</taxon>
    </lineage>
</organism>
<protein>
    <submittedName>
        <fullName evidence="3">Uncharacterized protein</fullName>
    </submittedName>
</protein>
<name>A0A972SI92_9BURK</name>
<sequence length="633" mass="68177">MQLVVTRSNLSDVLAEHQPSSSSGRDALGLAAVTVVLWDLLSLSHLGRGPTGFLASGLLSWVAVSPVAAASWIAVLLDSTLLWVGMSAMRNSRWFSLYRRRLWETVTRASRLSSRPMTPASAAALGWGLVCLVYVAAMLTHGIADLTGSTPVGLLLAVLLGMGVGVLAVGVASTMRLQRFTVAGGIGLAALILTFVCLTSPPLIQTFGVGNEAAGTRFANWSMLAFLSVVCVTLFLAFEIDEESLNLLLRWDPAVDGGTGGRPFEHRPLIQTSYRRAILHVHPQGQPILLVTKTLGEPQYVVSQPLPLDESQPIDLNQTGFTIWDLHEVSKSILDAGGTAVAPTIISDSQDLVQVAVTPYAQPSTAKLPPNLRINEQTFTYLKDHVFLPGALAPQMKSAVALALRELTADILGEGGLGQGGDRLAEMSASWQADYHKLDLVHTADRLEETNVLFRTPAFINSLRQKEALAMQIIERIGKDAAQLLVLENRLRTVATDLPARVQASFIKGIDALLSTLDDEQRKAIRDVIGLFNFTAGAQTSGLDTLSALRQEARAVQAKIATDKKEAEAKVEGSQKEVDVFVQTLMASPMLSSPQRKFLEAWGNQLPKPLAPSPAPLPPPDGGSLPRPNRRRF</sequence>
<evidence type="ECO:0000313" key="3">
    <source>
        <dbReference type="EMBL" id="NPT55722.1"/>
    </source>
</evidence>
<keyword evidence="2" id="KW-0812">Transmembrane</keyword>
<comment type="caution">
    <text evidence="3">The sequence shown here is derived from an EMBL/GenBank/DDBJ whole genome shotgun (WGS) entry which is preliminary data.</text>
</comment>
<feature type="transmembrane region" description="Helical" evidence="2">
    <location>
        <begin position="180"/>
        <end position="201"/>
    </location>
</feature>